<dbReference type="eggNOG" id="ENOG502QQ8U">
    <property type="taxonomic scope" value="Eukaryota"/>
</dbReference>
<dbReference type="HOGENOM" id="CLU_1079612_0_0_1"/>
<dbReference type="InParanoid" id="B8BZ58"/>
<reference evidence="8 9" key="1">
    <citation type="journal article" date="2004" name="Science">
        <title>The genome of the diatom Thalassiosira pseudonana: ecology, evolution, and metabolism.</title>
        <authorList>
            <person name="Armbrust E.V."/>
            <person name="Berges J.A."/>
            <person name="Bowler C."/>
            <person name="Green B.R."/>
            <person name="Martinez D."/>
            <person name="Putnam N.H."/>
            <person name="Zhou S."/>
            <person name="Allen A.E."/>
            <person name="Apt K.E."/>
            <person name="Bechner M."/>
            <person name="Brzezinski M.A."/>
            <person name="Chaal B.K."/>
            <person name="Chiovitti A."/>
            <person name="Davis A.K."/>
            <person name="Demarest M.S."/>
            <person name="Detter J.C."/>
            <person name="Glavina T."/>
            <person name="Goodstein D."/>
            <person name="Hadi M.Z."/>
            <person name="Hellsten U."/>
            <person name="Hildebrand M."/>
            <person name="Jenkins B.D."/>
            <person name="Jurka J."/>
            <person name="Kapitonov V.V."/>
            <person name="Kroger N."/>
            <person name="Lau W.W."/>
            <person name="Lane T.W."/>
            <person name="Larimer F.W."/>
            <person name="Lippmeier J.C."/>
            <person name="Lucas S."/>
            <person name="Medina M."/>
            <person name="Montsant A."/>
            <person name="Obornik M."/>
            <person name="Parker M.S."/>
            <person name="Palenik B."/>
            <person name="Pazour G.J."/>
            <person name="Richardson P.M."/>
            <person name="Rynearson T.A."/>
            <person name="Saito M.A."/>
            <person name="Schwartz D.C."/>
            <person name="Thamatrakoln K."/>
            <person name="Valentin K."/>
            <person name="Vardi A."/>
            <person name="Wilkerson F.P."/>
            <person name="Rokhsar D.S."/>
        </authorList>
    </citation>
    <scope>NUCLEOTIDE SEQUENCE [LARGE SCALE GENOMIC DNA]</scope>
    <source>
        <strain evidence="8 9">CCMP1335</strain>
    </source>
</reference>
<gene>
    <name evidence="8" type="ORF">THAPSDRAFT_268669</name>
</gene>
<dbReference type="GO" id="GO:0010277">
    <property type="term" value="F:chlorophyllide a oxygenase activity"/>
    <property type="evidence" value="ECO:0007669"/>
    <property type="project" value="InterPro"/>
</dbReference>
<keyword evidence="2" id="KW-0812">Transmembrane</keyword>
<dbReference type="EMBL" id="CM000641">
    <property type="protein sequence ID" value="EED93290.1"/>
    <property type="molecule type" value="Genomic_DNA"/>
</dbReference>
<dbReference type="InterPro" id="IPR013626">
    <property type="entry name" value="PaO"/>
</dbReference>
<accession>B8BZ58</accession>
<dbReference type="Pfam" id="PF08417">
    <property type="entry name" value="PaO"/>
    <property type="match status" value="1"/>
</dbReference>
<organism evidence="8 9">
    <name type="scientific">Thalassiosira pseudonana</name>
    <name type="common">Marine diatom</name>
    <name type="synonym">Cyclotella nana</name>
    <dbReference type="NCBI Taxonomy" id="35128"/>
    <lineage>
        <taxon>Eukaryota</taxon>
        <taxon>Sar</taxon>
        <taxon>Stramenopiles</taxon>
        <taxon>Ochrophyta</taxon>
        <taxon>Bacillariophyta</taxon>
        <taxon>Coscinodiscophyceae</taxon>
        <taxon>Thalassiosirophycidae</taxon>
        <taxon>Thalassiosirales</taxon>
        <taxon>Thalassiosiraceae</taxon>
        <taxon>Thalassiosira</taxon>
    </lineage>
</organism>
<keyword evidence="3" id="KW-0809">Transit peptide</keyword>
<protein>
    <recommendedName>
        <fullName evidence="7">Pheophorbide a oxygenase domain-containing protein</fullName>
    </recommendedName>
</protein>
<comment type="subcellular location">
    <subcellularLocation>
        <location evidence="1">Membrane</location>
    </subcellularLocation>
</comment>
<evidence type="ECO:0000256" key="3">
    <source>
        <dbReference type="ARBA" id="ARBA00022946"/>
    </source>
</evidence>
<evidence type="ECO:0000256" key="6">
    <source>
        <dbReference type="ARBA" id="ARBA00023136"/>
    </source>
</evidence>
<evidence type="ECO:0000256" key="5">
    <source>
        <dbReference type="ARBA" id="ARBA00023002"/>
    </source>
</evidence>
<evidence type="ECO:0000313" key="9">
    <source>
        <dbReference type="Proteomes" id="UP000001449"/>
    </source>
</evidence>
<evidence type="ECO:0000256" key="1">
    <source>
        <dbReference type="ARBA" id="ARBA00004370"/>
    </source>
</evidence>
<evidence type="ECO:0000259" key="7">
    <source>
        <dbReference type="Pfam" id="PF08417"/>
    </source>
</evidence>
<reference evidence="8 9" key="2">
    <citation type="journal article" date="2008" name="Nature">
        <title>The Phaeodactylum genome reveals the evolutionary history of diatom genomes.</title>
        <authorList>
            <person name="Bowler C."/>
            <person name="Allen A.E."/>
            <person name="Badger J.H."/>
            <person name="Grimwood J."/>
            <person name="Jabbari K."/>
            <person name="Kuo A."/>
            <person name="Maheswari U."/>
            <person name="Martens C."/>
            <person name="Maumus F."/>
            <person name="Otillar R.P."/>
            <person name="Rayko E."/>
            <person name="Salamov A."/>
            <person name="Vandepoele K."/>
            <person name="Beszteri B."/>
            <person name="Gruber A."/>
            <person name="Heijde M."/>
            <person name="Katinka M."/>
            <person name="Mock T."/>
            <person name="Valentin K."/>
            <person name="Verret F."/>
            <person name="Berges J.A."/>
            <person name="Brownlee C."/>
            <person name="Cadoret J.P."/>
            <person name="Chiovitti A."/>
            <person name="Choi C.J."/>
            <person name="Coesel S."/>
            <person name="De Martino A."/>
            <person name="Detter J.C."/>
            <person name="Durkin C."/>
            <person name="Falciatore A."/>
            <person name="Fournet J."/>
            <person name="Haruta M."/>
            <person name="Huysman M.J."/>
            <person name="Jenkins B.D."/>
            <person name="Jiroutova K."/>
            <person name="Jorgensen R.E."/>
            <person name="Joubert Y."/>
            <person name="Kaplan A."/>
            <person name="Kroger N."/>
            <person name="Kroth P.G."/>
            <person name="La Roche J."/>
            <person name="Lindquist E."/>
            <person name="Lommer M."/>
            <person name="Martin-Jezequel V."/>
            <person name="Lopez P.J."/>
            <person name="Lucas S."/>
            <person name="Mangogna M."/>
            <person name="McGinnis K."/>
            <person name="Medlin L.K."/>
            <person name="Montsant A."/>
            <person name="Oudot-Le Secq M.P."/>
            <person name="Napoli C."/>
            <person name="Obornik M."/>
            <person name="Parker M.S."/>
            <person name="Petit J.L."/>
            <person name="Porcel B.M."/>
            <person name="Poulsen N."/>
            <person name="Robison M."/>
            <person name="Rychlewski L."/>
            <person name="Rynearson T.A."/>
            <person name="Schmutz J."/>
            <person name="Shapiro H."/>
            <person name="Siaut M."/>
            <person name="Stanley M."/>
            <person name="Sussman M.R."/>
            <person name="Taylor A.R."/>
            <person name="Vardi A."/>
            <person name="von Dassow P."/>
            <person name="Vyverman W."/>
            <person name="Willis A."/>
            <person name="Wyrwicz L.S."/>
            <person name="Rokhsar D.S."/>
            <person name="Weissenbach J."/>
            <person name="Armbrust E.V."/>
            <person name="Green B.R."/>
            <person name="Van de Peer Y."/>
            <person name="Grigoriev I.V."/>
        </authorList>
    </citation>
    <scope>NUCLEOTIDE SEQUENCE [LARGE SCALE GENOMIC DNA]</scope>
    <source>
        <strain evidence="8 9">CCMP1335</strain>
    </source>
</reference>
<keyword evidence="4" id="KW-1133">Transmembrane helix</keyword>
<dbReference type="PaxDb" id="35128-Thaps268669"/>
<dbReference type="PANTHER" id="PTHR21266">
    <property type="entry name" value="IRON-SULFUR DOMAIN CONTAINING PROTEIN"/>
    <property type="match status" value="1"/>
</dbReference>
<sequence length="258" mass="28399">MTINTKESLTKKGFSIGVSSKNVEGESTTTFNSPSQVLIKAPFGSDGAAQYLELYSSPSRPGFCNHVGRIVVLKDLVNEMPPLLKQFTLPLPIWLNHVLASAFLHQDALFLHNQERSLTNYGQYRTSQPANDSYANAILPCSADKGVMNFRNWMSKFAGGYIPFKGVTTMPAANNEVVFDVWNSHTKHCKHCLTALKRFKKARVLAFMMSALLATIRPKVFGVVGSTLGALACSGLGLGLTKLIGMFYKYEFSHADNH</sequence>
<dbReference type="GeneID" id="7447924"/>
<name>B8BZ58_THAPS</name>
<dbReference type="InterPro" id="IPR050584">
    <property type="entry name" value="Cholesterol_7-desaturase"/>
</dbReference>
<dbReference type="Proteomes" id="UP000001449">
    <property type="component" value="Chromosome 4"/>
</dbReference>
<dbReference type="RefSeq" id="XP_002289753.1">
    <property type="nucleotide sequence ID" value="XM_002289717.1"/>
</dbReference>
<keyword evidence="9" id="KW-1185">Reference proteome</keyword>
<dbReference type="AlphaFoldDB" id="B8BZ58"/>
<proteinExistence type="predicted"/>
<evidence type="ECO:0000256" key="4">
    <source>
        <dbReference type="ARBA" id="ARBA00022989"/>
    </source>
</evidence>
<dbReference type="PANTHER" id="PTHR21266:SF32">
    <property type="entry name" value="CHOLESTEROL 7-DESATURASE NVD"/>
    <property type="match status" value="1"/>
</dbReference>
<evidence type="ECO:0000256" key="2">
    <source>
        <dbReference type="ARBA" id="ARBA00022692"/>
    </source>
</evidence>
<evidence type="ECO:0000313" key="8">
    <source>
        <dbReference type="EMBL" id="EED93290.1"/>
    </source>
</evidence>
<keyword evidence="5" id="KW-0560">Oxidoreductase</keyword>
<dbReference type="GO" id="GO:0016020">
    <property type="term" value="C:membrane"/>
    <property type="evidence" value="ECO:0007669"/>
    <property type="project" value="UniProtKB-SubCell"/>
</dbReference>
<feature type="domain" description="Pheophorbide a oxygenase" evidence="7">
    <location>
        <begin position="31"/>
        <end position="122"/>
    </location>
</feature>
<keyword evidence="6" id="KW-0472">Membrane</keyword>
<dbReference type="KEGG" id="tps:THAPSDRAFT_268669"/>